<dbReference type="SUPFAM" id="SSF46689">
    <property type="entry name" value="Homeodomain-like"/>
    <property type="match status" value="1"/>
</dbReference>
<dbReference type="Pfam" id="PF25601">
    <property type="entry name" value="AAA_lid_14"/>
    <property type="match status" value="1"/>
</dbReference>
<evidence type="ECO:0000256" key="4">
    <source>
        <dbReference type="ARBA" id="ARBA00023015"/>
    </source>
</evidence>
<dbReference type="CDD" id="cd00009">
    <property type="entry name" value="AAA"/>
    <property type="match status" value="1"/>
</dbReference>
<dbReference type="GO" id="GO:0005524">
    <property type="term" value="F:ATP binding"/>
    <property type="evidence" value="ECO:0007669"/>
    <property type="project" value="UniProtKB-KW"/>
</dbReference>
<dbReference type="SMART" id="SM00382">
    <property type="entry name" value="AAA"/>
    <property type="match status" value="1"/>
</dbReference>
<dbReference type="Gene3D" id="1.10.8.60">
    <property type="match status" value="1"/>
</dbReference>
<organism evidence="9 10">
    <name type="scientific">Roseibium album</name>
    <dbReference type="NCBI Taxonomy" id="311410"/>
    <lineage>
        <taxon>Bacteria</taxon>
        <taxon>Pseudomonadati</taxon>
        <taxon>Pseudomonadota</taxon>
        <taxon>Alphaproteobacteria</taxon>
        <taxon>Hyphomicrobiales</taxon>
        <taxon>Stappiaceae</taxon>
        <taxon>Roseibium</taxon>
    </lineage>
</organism>
<evidence type="ECO:0000256" key="7">
    <source>
        <dbReference type="ARBA" id="ARBA00023163"/>
    </source>
</evidence>
<dbReference type="PANTHER" id="PTHR32071">
    <property type="entry name" value="TRANSCRIPTIONAL REGULATORY PROTEIN"/>
    <property type="match status" value="1"/>
</dbReference>
<dbReference type="OrthoDB" id="9805953at2"/>
<keyword evidence="10" id="KW-1185">Reference proteome</keyword>
<dbReference type="PROSITE" id="PS00675">
    <property type="entry name" value="SIGMA54_INTERACT_1"/>
    <property type="match status" value="1"/>
</dbReference>
<dbReference type="InterPro" id="IPR058031">
    <property type="entry name" value="AAA_lid_NorR"/>
</dbReference>
<reference evidence="10" key="1">
    <citation type="submission" date="2015-07" db="EMBL/GenBank/DDBJ databases">
        <authorList>
            <person name="Rodrigo-Torres Lidia"/>
            <person name="Arahal R.David."/>
        </authorList>
    </citation>
    <scope>NUCLEOTIDE SEQUENCE [LARGE SCALE GENOMIC DNA]</scope>
    <source>
        <strain evidence="10">CECT 5096</strain>
    </source>
</reference>
<dbReference type="InterPro" id="IPR025662">
    <property type="entry name" value="Sigma_54_int_dom_ATP-bd_1"/>
</dbReference>
<dbReference type="Gene3D" id="3.30.450.40">
    <property type="match status" value="1"/>
</dbReference>
<dbReference type="STRING" id="311410.LA5095_05127"/>
<name>A0A0M7AUF9_9HYPH</name>
<dbReference type="SUPFAM" id="SSF52540">
    <property type="entry name" value="P-loop containing nucleoside triphosphate hydrolases"/>
    <property type="match status" value="1"/>
</dbReference>
<dbReference type="InterPro" id="IPR002197">
    <property type="entry name" value="HTH_Fis"/>
</dbReference>
<accession>A0A0M7AUF9</accession>
<dbReference type="InterPro" id="IPR003018">
    <property type="entry name" value="GAF"/>
</dbReference>
<dbReference type="Gene3D" id="3.40.50.300">
    <property type="entry name" value="P-loop containing nucleotide triphosphate hydrolases"/>
    <property type="match status" value="1"/>
</dbReference>
<protein>
    <submittedName>
        <fullName evidence="9">Acetoin dehydrogenase operon transcriptional activator AcoR</fullName>
    </submittedName>
</protein>
<dbReference type="Pfam" id="PF00158">
    <property type="entry name" value="Sigma54_activat"/>
    <property type="match status" value="1"/>
</dbReference>
<evidence type="ECO:0000256" key="5">
    <source>
        <dbReference type="ARBA" id="ARBA00023125"/>
    </source>
</evidence>
<dbReference type="EMBL" id="CXWC01000015">
    <property type="protein sequence ID" value="CTQ78559.1"/>
    <property type="molecule type" value="Genomic_DNA"/>
</dbReference>
<keyword evidence="3" id="KW-0902">Two-component regulatory system</keyword>
<keyword evidence="6" id="KW-0010">Activator</keyword>
<dbReference type="PROSITE" id="PS50045">
    <property type="entry name" value="SIGMA54_INTERACT_4"/>
    <property type="match status" value="1"/>
</dbReference>
<evidence type="ECO:0000256" key="2">
    <source>
        <dbReference type="ARBA" id="ARBA00022840"/>
    </source>
</evidence>
<dbReference type="InterPro" id="IPR003593">
    <property type="entry name" value="AAA+_ATPase"/>
</dbReference>
<dbReference type="InterPro" id="IPR027417">
    <property type="entry name" value="P-loop_NTPase"/>
</dbReference>
<keyword evidence="4" id="KW-0805">Transcription regulation</keyword>
<evidence type="ECO:0000256" key="3">
    <source>
        <dbReference type="ARBA" id="ARBA00023012"/>
    </source>
</evidence>
<evidence type="ECO:0000259" key="8">
    <source>
        <dbReference type="PROSITE" id="PS50045"/>
    </source>
</evidence>
<feature type="domain" description="Sigma-54 factor interaction" evidence="8">
    <location>
        <begin position="363"/>
        <end position="593"/>
    </location>
</feature>
<dbReference type="PRINTS" id="PR01590">
    <property type="entry name" value="HTHFIS"/>
</dbReference>
<evidence type="ECO:0000256" key="1">
    <source>
        <dbReference type="ARBA" id="ARBA00022741"/>
    </source>
</evidence>
<dbReference type="GeneID" id="97672941"/>
<dbReference type="AlphaFoldDB" id="A0A0M7AUF9"/>
<evidence type="ECO:0000313" key="9">
    <source>
        <dbReference type="EMBL" id="CTQ78559.1"/>
    </source>
</evidence>
<dbReference type="Pfam" id="PF01590">
    <property type="entry name" value="GAF"/>
    <property type="match status" value="1"/>
</dbReference>
<dbReference type="GO" id="GO:0043565">
    <property type="term" value="F:sequence-specific DNA binding"/>
    <property type="evidence" value="ECO:0007669"/>
    <property type="project" value="InterPro"/>
</dbReference>
<dbReference type="PANTHER" id="PTHR32071:SF81">
    <property type="entry name" value="PROPIONATE CATABOLISM OPERON REGULATORY PROTEIN"/>
    <property type="match status" value="1"/>
</dbReference>
<keyword evidence="5" id="KW-0238">DNA-binding</keyword>
<dbReference type="FunFam" id="3.40.50.300:FF:000006">
    <property type="entry name" value="DNA-binding transcriptional regulator NtrC"/>
    <property type="match status" value="1"/>
</dbReference>
<sequence>MPTSYFTTQNHAGFKKRETNSINAERQTMRSWEQYVEGRLDTNEIERGLAGVRPEILKSWDRSKDLGISALSQASPKKLTAENIFTLTQKNQTLVIAARAAFARLAPHLAESGAILILTDKNGTIIEAIGDPETIDAGRDIQLEIGGVWAEGVIGTNGIGTALSTGTPAYVHASEHFCVGIKAWTCAAAPIFDPLDKSIAGVLDLSGPPAIFRPHNLALVVAAAREIEIALAEGLREERTLLLEALIDSPSTHSSTDGIVLLNRAGRIVYNRNTDKISSRRKQDLVIGRKLLAMKPEMTDGQLAEAIPRELVIKGVELLKTGGETRGAVLILPGDSQSKKPAARSQSVKISARSGVEEDEIEIIGNCPRMLEAMDYARRAAEANVTVLVQGETGVGKELFARLIHSHHKKKNAPYVAVNCAAISSDLIGGELFGHVAGAFTGALREGKVGKFELANSGVICLDEIGDMPLELQSYLLRTLEQRAVYRIGCNRRRAIDVQLVAMTNRNLRNDIEEGNFRRDLFYRISAIVIEVPPLRERGDDIQLLVDQFNGVLSRKFGRPLLTFDDSARTALGTYRWPGNVRELRNTIERLCLLAKSERISMWDLPPDITSPDDDMILPAGHVPVPADKLNLDDIESIAIQRTIELENGNLSKVAASLGISRPTLYRKIKLYGLERGK</sequence>
<dbReference type="PROSITE" id="PS00688">
    <property type="entry name" value="SIGMA54_INTERACT_3"/>
    <property type="match status" value="1"/>
</dbReference>
<keyword evidence="1" id="KW-0547">Nucleotide-binding</keyword>
<proteinExistence type="predicted"/>
<evidence type="ECO:0000313" key="10">
    <source>
        <dbReference type="Proteomes" id="UP000049983"/>
    </source>
</evidence>
<keyword evidence="2" id="KW-0067">ATP-binding</keyword>
<dbReference type="Proteomes" id="UP000049983">
    <property type="component" value="Unassembled WGS sequence"/>
</dbReference>
<dbReference type="Pfam" id="PF02954">
    <property type="entry name" value="HTH_8"/>
    <property type="match status" value="1"/>
</dbReference>
<dbReference type="InterPro" id="IPR029016">
    <property type="entry name" value="GAF-like_dom_sf"/>
</dbReference>
<dbReference type="GO" id="GO:0000160">
    <property type="term" value="P:phosphorelay signal transduction system"/>
    <property type="evidence" value="ECO:0007669"/>
    <property type="project" value="UniProtKB-KW"/>
</dbReference>
<dbReference type="GO" id="GO:0006355">
    <property type="term" value="P:regulation of DNA-templated transcription"/>
    <property type="evidence" value="ECO:0007669"/>
    <property type="project" value="InterPro"/>
</dbReference>
<evidence type="ECO:0000256" key="6">
    <source>
        <dbReference type="ARBA" id="ARBA00023159"/>
    </source>
</evidence>
<dbReference type="Gene3D" id="1.10.10.60">
    <property type="entry name" value="Homeodomain-like"/>
    <property type="match status" value="1"/>
</dbReference>
<dbReference type="RefSeq" id="WP_082442966.1">
    <property type="nucleotide sequence ID" value="NZ_CXWA01000009.1"/>
</dbReference>
<keyword evidence="7" id="KW-0804">Transcription</keyword>
<dbReference type="InterPro" id="IPR002078">
    <property type="entry name" value="Sigma_54_int"/>
</dbReference>
<gene>
    <name evidence="9" type="primary">acoR_2</name>
    <name evidence="9" type="ORF">LA5096_05702</name>
</gene>
<dbReference type="InterPro" id="IPR025944">
    <property type="entry name" value="Sigma_54_int_dom_CS"/>
</dbReference>
<dbReference type="InterPro" id="IPR009057">
    <property type="entry name" value="Homeodomain-like_sf"/>
</dbReference>